<evidence type="ECO:0008006" key="4">
    <source>
        <dbReference type="Google" id="ProtNLM"/>
    </source>
</evidence>
<proteinExistence type="predicted"/>
<accession>A0AAP5C8D1</accession>
<dbReference type="Proteomes" id="UP001240529">
    <property type="component" value="Unassembled WGS sequence"/>
</dbReference>
<evidence type="ECO:0000313" key="3">
    <source>
        <dbReference type="Proteomes" id="UP001240529"/>
    </source>
</evidence>
<feature type="signal peptide" evidence="1">
    <location>
        <begin position="1"/>
        <end position="19"/>
    </location>
</feature>
<comment type="caution">
    <text evidence="2">The sequence shown here is derived from an EMBL/GenBank/DDBJ whole genome shotgun (WGS) entry which is preliminary data.</text>
</comment>
<organism evidence="2 3">
    <name type="scientific">Stenotrophomonas geniculata</name>
    <dbReference type="NCBI Taxonomy" id="86188"/>
    <lineage>
        <taxon>Bacteria</taxon>
        <taxon>Pseudomonadati</taxon>
        <taxon>Pseudomonadota</taxon>
        <taxon>Gammaproteobacteria</taxon>
        <taxon>Lysobacterales</taxon>
        <taxon>Lysobacteraceae</taxon>
        <taxon>Stenotrophomonas</taxon>
    </lineage>
</organism>
<dbReference type="AlphaFoldDB" id="A0AAP5C8D1"/>
<evidence type="ECO:0000313" key="2">
    <source>
        <dbReference type="EMBL" id="MDQ7953105.1"/>
    </source>
</evidence>
<gene>
    <name evidence="2" type="ORF">Q0031_15085</name>
</gene>
<sequence>MNKLKLTMIAMLASSLAGCATIDQLAGGSASPVNKVTVAKGAGIGCAAGGALGAIFAGKDGALKGCAAGGLIGGGFAYKQELARAREAADAARLAGMKATVDVKTETSADGKATERFQGLVIEYDPASVVKPDDETKAFFDKLGTILKSSKNELTVRTEGGAGCLAVVGELNGRNALTKHKLDNQCGKVPTHRILVSPLPELKQVEPSGALLISKGDQDEYQ</sequence>
<protein>
    <recommendedName>
        <fullName evidence="4">Glycine zipper domain-containing protein</fullName>
    </recommendedName>
</protein>
<dbReference type="RefSeq" id="WP_305730471.1">
    <property type="nucleotide sequence ID" value="NZ_JAUZEA010000007.1"/>
</dbReference>
<feature type="chain" id="PRO_5042889937" description="Glycine zipper domain-containing protein" evidence="1">
    <location>
        <begin position="20"/>
        <end position="222"/>
    </location>
</feature>
<dbReference type="EMBL" id="JAVIAC010000007">
    <property type="protein sequence ID" value="MDQ7953105.1"/>
    <property type="molecule type" value="Genomic_DNA"/>
</dbReference>
<keyword evidence="1" id="KW-0732">Signal</keyword>
<reference evidence="2" key="1">
    <citation type="submission" date="2023-07" db="EMBL/GenBank/DDBJ databases">
        <authorList>
            <person name="Shahid S."/>
            <person name="Akbar M.Y."/>
            <person name="Ajmal W."/>
            <person name="Ansari A."/>
            <person name="Ghazanfar S."/>
        </authorList>
    </citation>
    <scope>NUCLEOTIDE SEQUENCE</scope>
    <source>
        <strain evidence="2">NIGAB</strain>
    </source>
</reference>
<name>A0AAP5C8D1_9GAMM</name>
<evidence type="ECO:0000256" key="1">
    <source>
        <dbReference type="SAM" id="SignalP"/>
    </source>
</evidence>
<dbReference type="PROSITE" id="PS51257">
    <property type="entry name" value="PROKAR_LIPOPROTEIN"/>
    <property type="match status" value="1"/>
</dbReference>